<keyword evidence="1" id="KW-0472">Membrane</keyword>
<dbReference type="InterPro" id="IPR013783">
    <property type="entry name" value="Ig-like_fold"/>
</dbReference>
<evidence type="ECO:0000313" key="3">
    <source>
        <dbReference type="Proteomes" id="UP000504633"/>
    </source>
</evidence>
<dbReference type="Pfam" id="PF00635">
    <property type="entry name" value="Motile_Sperm"/>
    <property type="match status" value="1"/>
</dbReference>
<protein>
    <submittedName>
        <fullName evidence="4 5">Uncharacterized protein LOC111595577 isoform X1</fullName>
    </submittedName>
</protein>
<feature type="domain" description="MSP" evidence="2">
    <location>
        <begin position="9"/>
        <end position="129"/>
    </location>
</feature>
<evidence type="ECO:0000256" key="1">
    <source>
        <dbReference type="SAM" id="Phobius"/>
    </source>
</evidence>
<keyword evidence="1" id="KW-0812">Transmembrane</keyword>
<dbReference type="InterPro" id="IPR000535">
    <property type="entry name" value="MSP_dom"/>
</dbReference>
<keyword evidence="3" id="KW-1185">Reference proteome</keyword>
<proteinExistence type="predicted"/>
<dbReference type="KEGG" id="dhe:111595577"/>
<evidence type="ECO:0000313" key="5">
    <source>
        <dbReference type="RefSeq" id="XP_023165147.1"/>
    </source>
</evidence>
<dbReference type="AlphaFoldDB" id="A0A6J1LHM2"/>
<gene>
    <name evidence="4 5" type="primary">LOC111595577</name>
</gene>
<dbReference type="Gene3D" id="2.60.40.10">
    <property type="entry name" value="Immunoglobulins"/>
    <property type="match status" value="1"/>
</dbReference>
<keyword evidence="1" id="KW-1133">Transmembrane helix</keyword>
<accession>A0A6J1LHM2</accession>
<dbReference type="SUPFAM" id="SSF49354">
    <property type="entry name" value="PapD-like"/>
    <property type="match status" value="1"/>
</dbReference>
<organism evidence="3 5">
    <name type="scientific">Drosophila hydei</name>
    <name type="common">Fruit fly</name>
    <dbReference type="NCBI Taxonomy" id="7224"/>
    <lineage>
        <taxon>Eukaryota</taxon>
        <taxon>Metazoa</taxon>
        <taxon>Ecdysozoa</taxon>
        <taxon>Arthropoda</taxon>
        <taxon>Hexapoda</taxon>
        <taxon>Insecta</taxon>
        <taxon>Pterygota</taxon>
        <taxon>Neoptera</taxon>
        <taxon>Endopterygota</taxon>
        <taxon>Diptera</taxon>
        <taxon>Brachycera</taxon>
        <taxon>Muscomorpha</taxon>
        <taxon>Ephydroidea</taxon>
        <taxon>Drosophilidae</taxon>
        <taxon>Drosophila</taxon>
    </lineage>
</organism>
<reference evidence="4 5" key="1">
    <citation type="submission" date="2025-04" db="UniProtKB">
        <authorList>
            <consortium name="RefSeq"/>
        </authorList>
    </citation>
    <scope>IDENTIFICATION</scope>
    <source>
        <strain evidence="4 5">15085-1641.00</strain>
        <tissue evidence="4 5">Whole body</tissue>
    </source>
</reference>
<evidence type="ECO:0000313" key="4">
    <source>
        <dbReference type="RefSeq" id="XP_023165146.1"/>
    </source>
</evidence>
<name>A0A6J1LHM2_DROHY</name>
<sequence>MTRESNSELFSVSPKNMVFYAPYDRTQKRIITILNPTMQKLLFKILTNAPWQYNAIPKCGCVEPYDISEILISLNGFQFNHAEKYCHRFCVQCIPVPPAKLFDTQSILCLFKRVRRGMIHNVRVPVELKPKPLDIPQDELDSILQYDVQKLLWHMRPIDADYLEQLKQVTMPAKGRKKRCGWKCMLVTPLILIWTGLAVAYIHHQQVEDFQFLELKADNQNCEE</sequence>
<dbReference type="OrthoDB" id="10022288at2759"/>
<dbReference type="RefSeq" id="XP_023165147.1">
    <property type="nucleotide sequence ID" value="XM_023309379.2"/>
</dbReference>
<evidence type="ECO:0000259" key="2">
    <source>
        <dbReference type="PROSITE" id="PS50202"/>
    </source>
</evidence>
<dbReference type="Proteomes" id="UP000504633">
    <property type="component" value="Unplaced"/>
</dbReference>
<dbReference type="PROSITE" id="PS50202">
    <property type="entry name" value="MSP"/>
    <property type="match status" value="1"/>
</dbReference>
<dbReference type="GeneID" id="111595577"/>
<dbReference type="InterPro" id="IPR008962">
    <property type="entry name" value="PapD-like_sf"/>
</dbReference>
<dbReference type="RefSeq" id="XP_023165146.1">
    <property type="nucleotide sequence ID" value="XM_023309378.2"/>
</dbReference>
<feature type="transmembrane region" description="Helical" evidence="1">
    <location>
        <begin position="184"/>
        <end position="203"/>
    </location>
</feature>